<dbReference type="SUPFAM" id="SSF49464">
    <property type="entry name" value="Carboxypeptidase regulatory domain-like"/>
    <property type="match status" value="1"/>
</dbReference>
<keyword evidence="2" id="KW-1185">Reference proteome</keyword>
<reference evidence="1 2" key="1">
    <citation type="submission" date="2019-02" db="EMBL/GenBank/DDBJ databases">
        <title>Arundinibacter roseus gen. nov., sp. nov., a new member of the family Cytophagaceae.</title>
        <authorList>
            <person name="Szuroczki S."/>
            <person name="Khayer B."/>
            <person name="Sproer C."/>
            <person name="Toumi M."/>
            <person name="Szabo A."/>
            <person name="Felfoldi T."/>
            <person name="Schumann P."/>
            <person name="Toth E."/>
        </authorList>
    </citation>
    <scope>NUCLEOTIDE SEQUENCE [LARGE SCALE GENOMIC DNA]</scope>
    <source>
        <strain evidence="1 2">DMA-k-7a</strain>
    </source>
</reference>
<dbReference type="OrthoDB" id="957139at2"/>
<name>A0A4V2X8E1_9BACT</name>
<evidence type="ECO:0000313" key="1">
    <source>
        <dbReference type="EMBL" id="TDB59515.1"/>
    </source>
</evidence>
<protein>
    <submittedName>
        <fullName evidence="1">Carboxypeptidase regulatory-like domain-containing protein</fullName>
    </submittedName>
</protein>
<dbReference type="Proteomes" id="UP000295706">
    <property type="component" value="Unassembled WGS sequence"/>
</dbReference>
<comment type="caution">
    <text evidence="1">The sequence shown here is derived from an EMBL/GenBank/DDBJ whole genome shotgun (WGS) entry which is preliminary data.</text>
</comment>
<gene>
    <name evidence="1" type="ORF">EZE20_22175</name>
</gene>
<keyword evidence="1" id="KW-0121">Carboxypeptidase</keyword>
<evidence type="ECO:0000313" key="2">
    <source>
        <dbReference type="Proteomes" id="UP000295706"/>
    </source>
</evidence>
<keyword evidence="1" id="KW-0645">Protease</keyword>
<dbReference type="AlphaFoldDB" id="A0A4V2X8E1"/>
<keyword evidence="1" id="KW-0378">Hydrolase</keyword>
<dbReference type="RefSeq" id="WP_132121889.1">
    <property type="nucleotide sequence ID" value="NZ_SMJU01000020.1"/>
</dbReference>
<organism evidence="1 2">
    <name type="scientific">Arundinibacter roseus</name>
    <dbReference type="NCBI Taxonomy" id="2070510"/>
    <lineage>
        <taxon>Bacteria</taxon>
        <taxon>Pseudomonadati</taxon>
        <taxon>Bacteroidota</taxon>
        <taxon>Cytophagia</taxon>
        <taxon>Cytophagales</taxon>
        <taxon>Spirosomataceae</taxon>
        <taxon>Arundinibacter</taxon>
    </lineage>
</organism>
<dbReference type="EMBL" id="SMJU01000020">
    <property type="protein sequence ID" value="TDB59515.1"/>
    <property type="molecule type" value="Genomic_DNA"/>
</dbReference>
<accession>A0A4V2X8E1</accession>
<proteinExistence type="predicted"/>
<dbReference type="GO" id="GO:0004180">
    <property type="term" value="F:carboxypeptidase activity"/>
    <property type="evidence" value="ECO:0007669"/>
    <property type="project" value="UniProtKB-KW"/>
</dbReference>
<dbReference type="InterPro" id="IPR008969">
    <property type="entry name" value="CarboxyPept-like_regulatory"/>
</dbReference>
<sequence>MKLKLPLGLLLTFFVLTIILCLIGCQLGGPGKRVTTVTGRVIDEAQQPVENVRIFMTSIGFLNGGIPIGDGTFTDAEGNFTLVVDVPKEHKRVTIGISWDLDLSRKYKDFDYTHDGLSSGVCCPAQIGKKTNYIFTLFSK</sequence>